<organism evidence="1 2">
    <name type="scientific">Rhizobium sophorae</name>
    <dbReference type="NCBI Taxonomy" id="1535242"/>
    <lineage>
        <taxon>Bacteria</taxon>
        <taxon>Pseudomonadati</taxon>
        <taxon>Pseudomonadota</taxon>
        <taxon>Alphaproteobacteria</taxon>
        <taxon>Hyphomicrobiales</taxon>
        <taxon>Rhizobiaceae</taxon>
        <taxon>Rhizobium/Agrobacterium group</taxon>
        <taxon>Rhizobium</taxon>
    </lineage>
</organism>
<gene>
    <name evidence="1" type="ORF">G9X64_16475</name>
</gene>
<protein>
    <submittedName>
        <fullName evidence="1">Uncharacterized protein</fullName>
    </submittedName>
</protein>
<evidence type="ECO:0000313" key="2">
    <source>
        <dbReference type="Proteomes" id="UP000519972"/>
    </source>
</evidence>
<sequence length="78" mass="9020">MKVPFSTFWISNSPREYEHRSCDDEDECEQAIGIGRLDGLYRCGRNQQAVFQIGHQCRALFFKSPSILRVIVDQGIKK</sequence>
<comment type="caution">
    <text evidence="1">The sequence shown here is derived from an EMBL/GenBank/DDBJ whole genome shotgun (WGS) entry which is preliminary data.</text>
</comment>
<reference evidence="1 2" key="1">
    <citation type="submission" date="2020-02" db="EMBL/GenBank/DDBJ databases">
        <authorList>
            <person name="Sun Q."/>
        </authorList>
    </citation>
    <scope>NUCLEOTIDE SEQUENCE [LARGE SCALE GENOMIC DNA]</scope>
    <source>
        <strain evidence="1 2">CCBAU 03386</strain>
    </source>
</reference>
<dbReference type="AlphaFoldDB" id="A0A7Y3WFF5"/>
<keyword evidence="2" id="KW-1185">Reference proteome</keyword>
<dbReference type="Proteomes" id="UP000519972">
    <property type="component" value="Unassembled WGS sequence"/>
</dbReference>
<name>A0A7Y3WFF5_9HYPH</name>
<proteinExistence type="predicted"/>
<evidence type="ECO:0000313" key="1">
    <source>
        <dbReference type="EMBL" id="NNU38054.1"/>
    </source>
</evidence>
<accession>A0A7Y3WFF5</accession>
<dbReference type="RefSeq" id="WP_168313921.1">
    <property type="nucleotide sequence ID" value="NZ_JABFCN010000028.1"/>
</dbReference>
<dbReference type="EMBL" id="JABFCN010000028">
    <property type="protein sequence ID" value="NNU38054.1"/>
    <property type="molecule type" value="Genomic_DNA"/>
</dbReference>